<name>A0A975FQ62_9MICO</name>
<dbReference type="Proteomes" id="UP000671914">
    <property type="component" value="Chromosome"/>
</dbReference>
<dbReference type="RefSeq" id="WP_210900870.1">
    <property type="nucleotide sequence ID" value="NZ_CP071696.1"/>
</dbReference>
<dbReference type="AlphaFoldDB" id="A0A975FQ62"/>
<feature type="domain" description="GmrSD restriction endonucleases N-terminal" evidence="1">
    <location>
        <begin position="10"/>
        <end position="64"/>
    </location>
</feature>
<gene>
    <name evidence="2" type="ORF">G127AT_05540</name>
</gene>
<evidence type="ECO:0000313" key="2">
    <source>
        <dbReference type="EMBL" id="QTX05668.1"/>
    </source>
</evidence>
<dbReference type="PANTHER" id="PTHR35149">
    <property type="entry name" value="SLL5132 PROTEIN"/>
    <property type="match status" value="1"/>
</dbReference>
<dbReference type="PANTHER" id="PTHR35149:SF2">
    <property type="entry name" value="DUF262 DOMAIN-CONTAINING PROTEIN"/>
    <property type="match status" value="1"/>
</dbReference>
<dbReference type="EMBL" id="CP071696">
    <property type="protein sequence ID" value="QTX05668.1"/>
    <property type="molecule type" value="Genomic_DNA"/>
</dbReference>
<evidence type="ECO:0000313" key="3">
    <source>
        <dbReference type="Proteomes" id="UP000671914"/>
    </source>
</evidence>
<dbReference type="KEGG" id="aarc:G127AT_05540"/>
<accession>A0A975FQ62</accession>
<proteinExistence type="predicted"/>
<dbReference type="Pfam" id="PF03235">
    <property type="entry name" value="GmrSD_N"/>
    <property type="match status" value="1"/>
</dbReference>
<protein>
    <submittedName>
        <fullName evidence="2">DUF262 domain-containing protein</fullName>
    </submittedName>
</protein>
<evidence type="ECO:0000259" key="1">
    <source>
        <dbReference type="Pfam" id="PF03235"/>
    </source>
</evidence>
<dbReference type="InterPro" id="IPR004919">
    <property type="entry name" value="GmrSD_N"/>
</dbReference>
<reference evidence="2" key="1">
    <citation type="submission" date="2021-03" db="EMBL/GenBank/DDBJ databases">
        <title>Agromyces archimandritus sp. nov., isolated from the cockroach Archimandrita tessellata.</title>
        <authorList>
            <person name="Guzman J."/>
            <person name="Ortuzar M."/>
            <person name="Poehlein A."/>
            <person name="Daniel R."/>
            <person name="Trujillo M."/>
            <person name="Vilcinskas A."/>
        </authorList>
    </citation>
    <scope>NUCLEOTIDE SEQUENCE</scope>
    <source>
        <strain evidence="2">G127AT</strain>
    </source>
</reference>
<sequence>MKAVDTNLLDLLKVTSQFEVPIYQRAYAWGEDECKQLWKDIVRAGENSALGAHFTGSVVYVEKAAGTQTSQSPNGNCQGG</sequence>
<organism evidence="2 3">
    <name type="scientific">Agromyces archimandritae</name>
    <dbReference type="NCBI Taxonomy" id="2781962"/>
    <lineage>
        <taxon>Bacteria</taxon>
        <taxon>Bacillati</taxon>
        <taxon>Actinomycetota</taxon>
        <taxon>Actinomycetes</taxon>
        <taxon>Micrococcales</taxon>
        <taxon>Microbacteriaceae</taxon>
        <taxon>Agromyces</taxon>
    </lineage>
</organism>
<keyword evidence="3" id="KW-1185">Reference proteome</keyword>